<dbReference type="PANTHER" id="PTHR43292">
    <property type="entry name" value="ACYL-COA DEHYDROGENASE"/>
    <property type="match status" value="1"/>
</dbReference>
<dbReference type="InterPro" id="IPR036250">
    <property type="entry name" value="AcylCo_DH-like_C"/>
</dbReference>
<dbReference type="Proteomes" id="UP000472335">
    <property type="component" value="Unassembled WGS sequence"/>
</dbReference>
<keyword evidence="2" id="KW-0560">Oxidoreductase</keyword>
<gene>
    <name evidence="4" type="ORF">G5C60_12530</name>
</gene>
<feature type="non-terminal residue" evidence="4">
    <location>
        <position position="1"/>
    </location>
</feature>
<dbReference type="GO" id="GO:0005886">
    <property type="term" value="C:plasma membrane"/>
    <property type="evidence" value="ECO:0007669"/>
    <property type="project" value="TreeGrafter"/>
</dbReference>
<feature type="domain" description="Acyl-CoA dehydrogenase/oxidase C-terminal" evidence="3">
    <location>
        <begin position="8"/>
        <end position="84"/>
    </location>
</feature>
<dbReference type="SUPFAM" id="SSF47203">
    <property type="entry name" value="Acyl-CoA dehydrogenase C-terminal domain-like"/>
    <property type="match status" value="1"/>
</dbReference>
<dbReference type="RefSeq" id="WP_277611254.1">
    <property type="nucleotide sequence ID" value="NZ_JAAKZY010000031.1"/>
</dbReference>
<sequence length="92" mass="9855">GSGGGLDVGAPSVAKLLWGRWHQRLGELAMQVRGAEAAVGPADWSPSAPYELDTLQHLFLFSRADTVYGGSDEIQRTIIAERVLGLPREPKG</sequence>
<evidence type="ECO:0000256" key="1">
    <source>
        <dbReference type="ARBA" id="ARBA00022630"/>
    </source>
</evidence>
<dbReference type="InterPro" id="IPR052161">
    <property type="entry name" value="Mycobact_Acyl-CoA_DH"/>
</dbReference>
<dbReference type="Pfam" id="PF00441">
    <property type="entry name" value="Acyl-CoA_dh_1"/>
    <property type="match status" value="1"/>
</dbReference>
<name>A0A6G4V3J3_9ACTN</name>
<keyword evidence="1" id="KW-0285">Flavoprotein</keyword>
<dbReference type="Gene3D" id="1.20.140.10">
    <property type="entry name" value="Butyryl-CoA Dehydrogenase, subunit A, domain 3"/>
    <property type="match status" value="1"/>
</dbReference>
<protein>
    <submittedName>
        <fullName evidence="4">Acyl-CoA dehydrogenase</fullName>
    </submittedName>
</protein>
<dbReference type="GO" id="GO:0016627">
    <property type="term" value="F:oxidoreductase activity, acting on the CH-CH group of donors"/>
    <property type="evidence" value="ECO:0007669"/>
    <property type="project" value="InterPro"/>
</dbReference>
<reference evidence="4 5" key="1">
    <citation type="submission" date="2020-02" db="EMBL/GenBank/DDBJ databases">
        <title>Whole-genome analyses of novel actinobacteria.</title>
        <authorList>
            <person name="Sahin N."/>
            <person name="Gencbay T."/>
        </authorList>
    </citation>
    <scope>NUCLEOTIDE SEQUENCE [LARGE SCALE GENOMIC DNA]</scope>
    <source>
        <strain evidence="4 5">HC44</strain>
    </source>
</reference>
<comment type="caution">
    <text evidence="4">The sequence shown here is derived from an EMBL/GenBank/DDBJ whole genome shotgun (WGS) entry which is preliminary data.</text>
</comment>
<dbReference type="PANTHER" id="PTHR43292:SF3">
    <property type="entry name" value="ACYL-COA DEHYDROGENASE FADE29"/>
    <property type="match status" value="1"/>
</dbReference>
<dbReference type="AlphaFoldDB" id="A0A6G4V3J3"/>
<organism evidence="4 5">
    <name type="scientific">Streptomyces scabichelini</name>
    <dbReference type="NCBI Taxonomy" id="2711217"/>
    <lineage>
        <taxon>Bacteria</taxon>
        <taxon>Bacillati</taxon>
        <taxon>Actinomycetota</taxon>
        <taxon>Actinomycetes</taxon>
        <taxon>Kitasatosporales</taxon>
        <taxon>Streptomycetaceae</taxon>
        <taxon>Streptomyces</taxon>
    </lineage>
</organism>
<evidence type="ECO:0000313" key="4">
    <source>
        <dbReference type="EMBL" id="NGO08423.1"/>
    </source>
</evidence>
<evidence type="ECO:0000256" key="2">
    <source>
        <dbReference type="ARBA" id="ARBA00023002"/>
    </source>
</evidence>
<keyword evidence="5" id="KW-1185">Reference proteome</keyword>
<evidence type="ECO:0000259" key="3">
    <source>
        <dbReference type="Pfam" id="PF00441"/>
    </source>
</evidence>
<evidence type="ECO:0000313" key="5">
    <source>
        <dbReference type="Proteomes" id="UP000472335"/>
    </source>
</evidence>
<dbReference type="InterPro" id="IPR009075">
    <property type="entry name" value="AcylCo_DH/oxidase_C"/>
</dbReference>
<dbReference type="EMBL" id="JAAKZY010000031">
    <property type="protein sequence ID" value="NGO08423.1"/>
    <property type="molecule type" value="Genomic_DNA"/>
</dbReference>
<accession>A0A6G4V3J3</accession>
<proteinExistence type="predicted"/>